<accession>A0A840EW84</accession>
<keyword evidence="1" id="KW-0472">Membrane</keyword>
<gene>
    <name evidence="3" type="ORF">BKA16_003807</name>
</gene>
<organism evidence="3 4">
    <name type="scientific">Gordonia humi</name>
    <dbReference type="NCBI Taxonomy" id="686429"/>
    <lineage>
        <taxon>Bacteria</taxon>
        <taxon>Bacillati</taxon>
        <taxon>Actinomycetota</taxon>
        <taxon>Actinomycetes</taxon>
        <taxon>Mycobacteriales</taxon>
        <taxon>Gordoniaceae</taxon>
        <taxon>Gordonia</taxon>
    </lineage>
</organism>
<name>A0A840EW84_9ACTN</name>
<keyword evidence="2" id="KW-0732">Signal</keyword>
<evidence type="ECO:0000256" key="1">
    <source>
        <dbReference type="SAM" id="Phobius"/>
    </source>
</evidence>
<keyword evidence="1" id="KW-0812">Transmembrane</keyword>
<protein>
    <submittedName>
        <fullName evidence="3">Putative membrane protein</fullName>
    </submittedName>
</protein>
<evidence type="ECO:0000313" key="3">
    <source>
        <dbReference type="EMBL" id="MBB4137255.1"/>
    </source>
</evidence>
<feature type="chain" id="PRO_5038337987" evidence="2">
    <location>
        <begin position="32"/>
        <end position="346"/>
    </location>
</feature>
<comment type="caution">
    <text evidence="3">The sequence shown here is derived from an EMBL/GenBank/DDBJ whole genome shotgun (WGS) entry which is preliminary data.</text>
</comment>
<feature type="transmembrane region" description="Helical" evidence="1">
    <location>
        <begin position="133"/>
        <end position="162"/>
    </location>
</feature>
<proteinExistence type="predicted"/>
<feature type="transmembrane region" description="Helical" evidence="1">
    <location>
        <begin position="81"/>
        <end position="101"/>
    </location>
</feature>
<evidence type="ECO:0000256" key="2">
    <source>
        <dbReference type="SAM" id="SignalP"/>
    </source>
</evidence>
<dbReference type="EMBL" id="JACIFP010000001">
    <property type="protein sequence ID" value="MBB4137255.1"/>
    <property type="molecule type" value="Genomic_DNA"/>
</dbReference>
<dbReference type="RefSeq" id="WP_183372133.1">
    <property type="nucleotide sequence ID" value="NZ_BAABHL010000126.1"/>
</dbReference>
<keyword evidence="1" id="KW-1133">Transmembrane helix</keyword>
<evidence type="ECO:0000313" key="4">
    <source>
        <dbReference type="Proteomes" id="UP000551501"/>
    </source>
</evidence>
<reference evidence="3 4" key="1">
    <citation type="submission" date="2020-08" db="EMBL/GenBank/DDBJ databases">
        <title>Sequencing the genomes of 1000 actinobacteria strains.</title>
        <authorList>
            <person name="Klenk H.-P."/>
        </authorList>
    </citation>
    <scope>NUCLEOTIDE SEQUENCE [LARGE SCALE GENOMIC DNA]</scope>
    <source>
        <strain evidence="3 4">DSM 45298</strain>
    </source>
</reference>
<dbReference type="AlphaFoldDB" id="A0A840EW84"/>
<dbReference type="Proteomes" id="UP000551501">
    <property type="component" value="Unassembled WGS sequence"/>
</dbReference>
<feature type="signal peptide" evidence="2">
    <location>
        <begin position="1"/>
        <end position="31"/>
    </location>
</feature>
<sequence length="346" mass="36334">MTNTTERIDRSRLVRRVATSAAATATLVATAALVTPATATAWDCPGVTEAQRALCASETTTTTPARSYTGGDSWSDRLPDLGFGAAIGIALIIGGIIALYMGKGGSSAGAHTPDQGVEAASGRGERAAGWASLGFGVIALGWGIWGVSGAILGAFIGVPLVLIAASQDNKADHEVAGYRIAQQQYNAELDRVRQIPVVKPGQFDDLGLNIPQQVQPFTPPPAPVISREEAYRLGRSNGFTVPAGSAAASLLDQYGHDGPARAGLDRVVEQLGWGAWTTQGEDRVWQPYVTLQGVSYDPDGDADVRLTVSHATVDESTIAKALPALLRTWNVRTARSAERADRSWST</sequence>
<keyword evidence="4" id="KW-1185">Reference proteome</keyword>